<dbReference type="PANTHER" id="PTHR23531">
    <property type="entry name" value="QUINOLENE RESISTANCE PROTEIN NORA"/>
    <property type="match status" value="1"/>
</dbReference>
<protein>
    <submittedName>
        <fullName evidence="7">MFS transporter</fullName>
    </submittedName>
</protein>
<keyword evidence="4 5" id="KW-0472">Membrane</keyword>
<keyword evidence="3 5" id="KW-1133">Transmembrane helix</keyword>
<feature type="transmembrane region" description="Helical" evidence="5">
    <location>
        <begin position="246"/>
        <end position="265"/>
    </location>
</feature>
<dbReference type="InterPro" id="IPR011701">
    <property type="entry name" value="MFS"/>
</dbReference>
<dbReference type="InterPro" id="IPR052714">
    <property type="entry name" value="MFS_Exporter"/>
</dbReference>
<dbReference type="EMBL" id="BAABAZ010000008">
    <property type="protein sequence ID" value="GAA4285097.1"/>
    <property type="molecule type" value="Genomic_DNA"/>
</dbReference>
<dbReference type="SUPFAM" id="SSF103473">
    <property type="entry name" value="MFS general substrate transporter"/>
    <property type="match status" value="1"/>
</dbReference>
<feature type="transmembrane region" description="Helical" evidence="5">
    <location>
        <begin position="136"/>
        <end position="160"/>
    </location>
</feature>
<proteinExistence type="predicted"/>
<dbReference type="Gene3D" id="1.20.1250.20">
    <property type="entry name" value="MFS general substrate transporter like domains"/>
    <property type="match status" value="1"/>
</dbReference>
<feature type="transmembrane region" description="Helical" evidence="5">
    <location>
        <begin position="12"/>
        <end position="34"/>
    </location>
</feature>
<dbReference type="CDD" id="cd17489">
    <property type="entry name" value="MFS_YfcJ_like"/>
    <property type="match status" value="1"/>
</dbReference>
<feature type="transmembrane region" description="Helical" evidence="5">
    <location>
        <begin position="46"/>
        <end position="66"/>
    </location>
</feature>
<organism evidence="7 8">
    <name type="scientific">Brevibacterium daeguense</name>
    <dbReference type="NCBI Taxonomy" id="909936"/>
    <lineage>
        <taxon>Bacteria</taxon>
        <taxon>Bacillati</taxon>
        <taxon>Actinomycetota</taxon>
        <taxon>Actinomycetes</taxon>
        <taxon>Micrococcales</taxon>
        <taxon>Brevibacteriaceae</taxon>
        <taxon>Brevibacterium</taxon>
    </lineage>
</organism>
<keyword evidence="2 5" id="KW-0812">Transmembrane</keyword>
<feature type="transmembrane region" description="Helical" evidence="5">
    <location>
        <begin position="301"/>
        <end position="327"/>
    </location>
</feature>
<evidence type="ECO:0000256" key="5">
    <source>
        <dbReference type="SAM" id="Phobius"/>
    </source>
</evidence>
<feature type="transmembrane region" description="Helical" evidence="5">
    <location>
        <begin position="166"/>
        <end position="187"/>
    </location>
</feature>
<evidence type="ECO:0000313" key="7">
    <source>
        <dbReference type="EMBL" id="GAA4285097.1"/>
    </source>
</evidence>
<feature type="transmembrane region" description="Helical" evidence="5">
    <location>
        <begin position="102"/>
        <end position="124"/>
    </location>
</feature>
<reference evidence="8" key="1">
    <citation type="journal article" date="2019" name="Int. J. Syst. Evol. Microbiol.">
        <title>The Global Catalogue of Microorganisms (GCM) 10K type strain sequencing project: providing services to taxonomists for standard genome sequencing and annotation.</title>
        <authorList>
            <consortium name="The Broad Institute Genomics Platform"/>
            <consortium name="The Broad Institute Genome Sequencing Center for Infectious Disease"/>
            <person name="Wu L."/>
            <person name="Ma J."/>
        </authorList>
    </citation>
    <scope>NUCLEOTIDE SEQUENCE [LARGE SCALE GENOMIC DNA]</scope>
    <source>
        <strain evidence="8">JCM 17458</strain>
    </source>
</reference>
<dbReference type="Pfam" id="PF07690">
    <property type="entry name" value="MFS_1"/>
    <property type="match status" value="1"/>
</dbReference>
<comment type="subcellular location">
    <subcellularLocation>
        <location evidence="1">Cell membrane</location>
        <topology evidence="1">Multi-pass membrane protein</topology>
    </subcellularLocation>
</comment>
<dbReference type="PANTHER" id="PTHR23531:SF1">
    <property type="entry name" value="QUINOLENE RESISTANCE PROTEIN NORA"/>
    <property type="match status" value="1"/>
</dbReference>
<feature type="transmembrane region" description="Helical" evidence="5">
    <location>
        <begin position="365"/>
        <end position="384"/>
    </location>
</feature>
<dbReference type="InterPro" id="IPR036259">
    <property type="entry name" value="MFS_trans_sf"/>
</dbReference>
<gene>
    <name evidence="7" type="ORF">GCM10022261_26280</name>
</gene>
<evidence type="ECO:0000256" key="2">
    <source>
        <dbReference type="ARBA" id="ARBA00022692"/>
    </source>
</evidence>
<evidence type="ECO:0000256" key="3">
    <source>
        <dbReference type="ARBA" id="ARBA00022989"/>
    </source>
</evidence>
<dbReference type="Proteomes" id="UP001501586">
    <property type="component" value="Unassembled WGS sequence"/>
</dbReference>
<feature type="transmembrane region" description="Helical" evidence="5">
    <location>
        <begin position="277"/>
        <end position="295"/>
    </location>
</feature>
<accession>A0ABP8EMU0</accession>
<dbReference type="PROSITE" id="PS50850">
    <property type="entry name" value="MFS"/>
    <property type="match status" value="1"/>
</dbReference>
<evidence type="ECO:0000256" key="1">
    <source>
        <dbReference type="ARBA" id="ARBA00004651"/>
    </source>
</evidence>
<name>A0ABP8EMU0_9MICO</name>
<feature type="transmembrane region" description="Helical" evidence="5">
    <location>
        <begin position="78"/>
        <end position="96"/>
    </location>
</feature>
<comment type="caution">
    <text evidence="7">The sequence shown here is derived from an EMBL/GenBank/DDBJ whole genome shotgun (WGS) entry which is preliminary data.</text>
</comment>
<feature type="domain" description="Major facilitator superfamily (MFS) profile" evidence="6">
    <location>
        <begin position="12"/>
        <end position="389"/>
    </location>
</feature>
<evidence type="ECO:0000256" key="4">
    <source>
        <dbReference type="ARBA" id="ARBA00023136"/>
    </source>
</evidence>
<feature type="transmembrane region" description="Helical" evidence="5">
    <location>
        <begin position="339"/>
        <end position="359"/>
    </location>
</feature>
<dbReference type="RefSeq" id="WP_236865882.1">
    <property type="nucleotide sequence ID" value="NZ_BAABAZ010000008.1"/>
</dbReference>
<evidence type="ECO:0000259" key="6">
    <source>
        <dbReference type="PROSITE" id="PS50850"/>
    </source>
</evidence>
<keyword evidence="8" id="KW-1185">Reference proteome</keyword>
<dbReference type="InterPro" id="IPR020846">
    <property type="entry name" value="MFS_dom"/>
</dbReference>
<evidence type="ECO:0000313" key="8">
    <source>
        <dbReference type="Proteomes" id="UP001501586"/>
    </source>
</evidence>
<feature type="transmembrane region" description="Helical" evidence="5">
    <location>
        <begin position="208"/>
        <end position="234"/>
    </location>
</feature>
<sequence length="393" mass="41825">MHNGQRLWSKDFILALGVASFLSFVFYLLITTMAEYAAVRFGASDMLAGFAASAFVVGALAARIVTGVFLDVVGRYRVLIVGVGASVAATLLYLPVDGLWTLIAVRILHGITFGTGHTAIMASVQSIIPEARRAEGTGYFSTSTTLAAALGPFLALFLIRDHGYEWLFIASASFSLIGFIGLLFLRIPESASGVGRRVSRRSFRPSNLLDPAGLRIGSIMFLAGIAYSSIMAFLTGYTASLGMADAAPYFFLSFAVFSLAARLTLGRVQDRFGDNVVIYPLFSAFFTAMMLVMFAQSPWMIAAAGVFAGVGFGSLMSSTQAITISAAGPARVGVATSTYFLMMDLGFGLGPVVLGKIVGRFSYEAMYAFAASVVVIAGLLYFLVHGRSAGRRR</sequence>